<dbReference type="OrthoDB" id="6058745at2"/>
<dbReference type="SUPFAM" id="SSF54001">
    <property type="entry name" value="Cysteine proteinases"/>
    <property type="match status" value="1"/>
</dbReference>
<evidence type="ECO:0000259" key="5">
    <source>
        <dbReference type="PROSITE" id="PS51935"/>
    </source>
</evidence>
<gene>
    <name evidence="6" type="ORF">FPZ52_04295</name>
</gene>
<keyword evidence="7" id="KW-1185">Reference proteome</keyword>
<dbReference type="GO" id="GO:0006508">
    <property type="term" value="P:proteolysis"/>
    <property type="evidence" value="ECO:0007669"/>
    <property type="project" value="UniProtKB-KW"/>
</dbReference>
<proteinExistence type="inferred from homology"/>
<keyword evidence="2" id="KW-0645">Protease</keyword>
<sequence length="146" mass="16654">MAEAGNAEIVRVARGWLGTPYHHQMSCIGAGCDCLGLVRGVWRTLFHTEPFTIPAYSRGWGEADRDEQLLWRLSQLLRQKHVGEVEPGDVVLFRMRQGVAARHLGIQSNKAQFIHALERHGVVETRLSAPWQRRIVARFSYPLENR</sequence>
<evidence type="ECO:0000256" key="3">
    <source>
        <dbReference type="ARBA" id="ARBA00022801"/>
    </source>
</evidence>
<protein>
    <submittedName>
        <fullName evidence="6">Peptidase</fullName>
    </submittedName>
</protein>
<comment type="similarity">
    <text evidence="1">Belongs to the peptidase C40 family.</text>
</comment>
<dbReference type="GO" id="GO:0008234">
    <property type="term" value="F:cysteine-type peptidase activity"/>
    <property type="evidence" value="ECO:0007669"/>
    <property type="project" value="UniProtKB-KW"/>
</dbReference>
<dbReference type="InterPro" id="IPR038765">
    <property type="entry name" value="Papain-like_cys_pep_sf"/>
</dbReference>
<dbReference type="NCBIfam" id="TIGR02219">
    <property type="entry name" value="phage_NlpC_fam"/>
    <property type="match status" value="1"/>
</dbReference>
<evidence type="ECO:0000256" key="4">
    <source>
        <dbReference type="ARBA" id="ARBA00022807"/>
    </source>
</evidence>
<dbReference type="KEGG" id="lit:FPZ52_04295"/>
<dbReference type="EMBL" id="CP042261">
    <property type="protein sequence ID" value="QDY70233.1"/>
    <property type="molecule type" value="Genomic_DNA"/>
</dbReference>
<dbReference type="Proteomes" id="UP000318483">
    <property type="component" value="Chromosome"/>
</dbReference>
<keyword evidence="4" id="KW-0788">Thiol protease</keyword>
<name>A0A5B8IX84_9RHOB</name>
<evidence type="ECO:0000256" key="2">
    <source>
        <dbReference type="ARBA" id="ARBA00022670"/>
    </source>
</evidence>
<dbReference type="Pfam" id="PF00877">
    <property type="entry name" value="NLPC_P60"/>
    <property type="match status" value="1"/>
</dbReference>
<dbReference type="InterPro" id="IPR000064">
    <property type="entry name" value="NLP_P60_dom"/>
</dbReference>
<dbReference type="PROSITE" id="PS51935">
    <property type="entry name" value="NLPC_P60"/>
    <property type="match status" value="1"/>
</dbReference>
<organism evidence="6 7">
    <name type="scientific">Qingshengfaniella alkalisoli</name>
    <dbReference type="NCBI Taxonomy" id="2599296"/>
    <lineage>
        <taxon>Bacteria</taxon>
        <taxon>Pseudomonadati</taxon>
        <taxon>Pseudomonadota</taxon>
        <taxon>Alphaproteobacteria</taxon>
        <taxon>Rhodobacterales</taxon>
        <taxon>Paracoccaceae</taxon>
        <taxon>Qingshengfaniella</taxon>
    </lineage>
</organism>
<dbReference type="InterPro" id="IPR011929">
    <property type="entry name" value="Phage_pept_NlpC/P60"/>
</dbReference>
<dbReference type="AlphaFoldDB" id="A0A5B8IX84"/>
<evidence type="ECO:0000313" key="7">
    <source>
        <dbReference type="Proteomes" id="UP000318483"/>
    </source>
</evidence>
<evidence type="ECO:0000256" key="1">
    <source>
        <dbReference type="ARBA" id="ARBA00007074"/>
    </source>
</evidence>
<accession>A0A5B8IX84</accession>
<evidence type="ECO:0000313" key="6">
    <source>
        <dbReference type="EMBL" id="QDY70233.1"/>
    </source>
</evidence>
<keyword evidence="3" id="KW-0378">Hydrolase</keyword>
<reference evidence="6 7" key="1">
    <citation type="submission" date="2019-07" db="EMBL/GenBank/DDBJ databases">
        <title>Litoreibacter alkalisoli sp. nov., isolated from saline-alkaline soil.</title>
        <authorList>
            <person name="Wang S."/>
            <person name="Xu L."/>
            <person name="Xing Y.-T."/>
            <person name="Sun J.-Q."/>
        </authorList>
    </citation>
    <scope>NUCLEOTIDE SEQUENCE [LARGE SCALE GENOMIC DNA]</scope>
    <source>
        <strain evidence="6 7">LN3S51</strain>
    </source>
</reference>
<dbReference type="Gene3D" id="3.90.1720.10">
    <property type="entry name" value="endopeptidase domain like (from Nostoc punctiforme)"/>
    <property type="match status" value="1"/>
</dbReference>
<feature type="domain" description="NlpC/P60" evidence="5">
    <location>
        <begin position="3"/>
        <end position="142"/>
    </location>
</feature>